<dbReference type="Proteomes" id="UP000322699">
    <property type="component" value="Unassembled WGS sequence"/>
</dbReference>
<comment type="caution">
    <text evidence="1">The sequence shown here is derived from an EMBL/GenBank/DDBJ whole genome shotgun (WGS) entry which is preliminary data.</text>
</comment>
<dbReference type="OrthoDB" id="9785907at2"/>
<accession>A0A5B1CDU2</accession>
<keyword evidence="2" id="KW-1185">Reference proteome</keyword>
<protein>
    <recommendedName>
        <fullName evidence="3">Xylose isomerase-like TIM barrel</fullName>
    </recommendedName>
</protein>
<evidence type="ECO:0008006" key="3">
    <source>
        <dbReference type="Google" id="ProtNLM"/>
    </source>
</evidence>
<dbReference type="SUPFAM" id="SSF51658">
    <property type="entry name" value="Xylose isomerase-like"/>
    <property type="match status" value="1"/>
</dbReference>
<reference evidence="1 2" key="1">
    <citation type="submission" date="2019-08" db="EMBL/GenBank/DDBJ databases">
        <title>Deep-cultivation of Planctomycetes and their phenomic and genomic characterization uncovers novel biology.</title>
        <authorList>
            <person name="Wiegand S."/>
            <person name="Jogler M."/>
            <person name="Boedeker C."/>
            <person name="Pinto D."/>
            <person name="Vollmers J."/>
            <person name="Rivas-Marin E."/>
            <person name="Kohn T."/>
            <person name="Peeters S.H."/>
            <person name="Heuer A."/>
            <person name="Rast P."/>
            <person name="Oberbeckmann S."/>
            <person name="Bunk B."/>
            <person name="Jeske O."/>
            <person name="Meyerdierks A."/>
            <person name="Storesund J.E."/>
            <person name="Kallscheuer N."/>
            <person name="Luecker S."/>
            <person name="Lage O.M."/>
            <person name="Pohl T."/>
            <person name="Merkel B.J."/>
            <person name="Hornburger P."/>
            <person name="Mueller R.-W."/>
            <person name="Bruemmer F."/>
            <person name="Labrenz M."/>
            <person name="Spormann A.M."/>
            <person name="Op Den Camp H."/>
            <person name="Overmann J."/>
            <person name="Amann R."/>
            <person name="Jetten M.S.M."/>
            <person name="Mascher T."/>
            <person name="Medema M.H."/>
            <person name="Devos D.P."/>
            <person name="Kaster A.-K."/>
            <person name="Ovreas L."/>
            <person name="Rohde M."/>
            <person name="Galperin M.Y."/>
            <person name="Jogler C."/>
        </authorList>
    </citation>
    <scope>NUCLEOTIDE SEQUENCE [LARGE SCALE GENOMIC DNA]</scope>
    <source>
        <strain evidence="1 2">LF1</strain>
    </source>
</reference>
<dbReference type="Gene3D" id="3.20.20.150">
    <property type="entry name" value="Divalent-metal-dependent TIM barrel enzymes"/>
    <property type="match status" value="1"/>
</dbReference>
<dbReference type="InterPro" id="IPR036237">
    <property type="entry name" value="Xyl_isomerase-like_sf"/>
</dbReference>
<dbReference type="EMBL" id="VRLW01000001">
    <property type="protein sequence ID" value="KAA1258756.1"/>
    <property type="molecule type" value="Genomic_DNA"/>
</dbReference>
<proteinExistence type="predicted"/>
<organism evidence="1 2">
    <name type="scientific">Rubripirellula obstinata</name>
    <dbReference type="NCBI Taxonomy" id="406547"/>
    <lineage>
        <taxon>Bacteria</taxon>
        <taxon>Pseudomonadati</taxon>
        <taxon>Planctomycetota</taxon>
        <taxon>Planctomycetia</taxon>
        <taxon>Pirellulales</taxon>
        <taxon>Pirellulaceae</taxon>
        <taxon>Rubripirellula</taxon>
    </lineage>
</organism>
<evidence type="ECO:0000313" key="1">
    <source>
        <dbReference type="EMBL" id="KAA1258756.1"/>
    </source>
</evidence>
<dbReference type="RefSeq" id="WP_068265934.1">
    <property type="nucleotide sequence ID" value="NZ_LWSK01000102.1"/>
</dbReference>
<name>A0A5B1CDU2_9BACT</name>
<dbReference type="AlphaFoldDB" id="A0A5B1CDU2"/>
<dbReference type="NCBIfam" id="NF035939">
    <property type="entry name" value="TIM_EboE"/>
    <property type="match status" value="1"/>
</dbReference>
<gene>
    <name evidence="1" type="ORF">LF1_12790</name>
</gene>
<sequence length="393" mass="43501">MISPTKWTTGYCTNVHAGTDMASIRENLDRYAGAARMGAGLDSLGVGLWLPASAAKELAASVGPFKEFLAQRSLTPYTINGFPYDNFHQDVVKQTVYRPGWWEPSRRQYTEMLAEILSQLLSDDQSTGSISTLPIGWPTDCDPSKAKEASGEALRTLAKFLSKLESKTGKRIVVAIEPEPGCMLDTTEDVVDFFANELPESMHRRHIAVCHDVCHSAVMMESQAVVIDRLATEGIGIGKVQISSAVVADWQAMAEGRRREAITQLSQFAEDRYLHQTGRVNSAGKFMLSEDLPNLLAKVATDGDPVWGDHRWVVHFHMPIFIERFGHLCTSQSDILQCLTALAAPGCKADFTGHLEIETYAWSVLPESMRKRGLADDIASEVRWLRRAIVEAM</sequence>
<evidence type="ECO:0000313" key="2">
    <source>
        <dbReference type="Proteomes" id="UP000322699"/>
    </source>
</evidence>